<protein>
    <recommendedName>
        <fullName evidence="12">DDE Tnp4 domain-containing protein</fullName>
    </recommendedName>
</protein>
<evidence type="ECO:0000256" key="7">
    <source>
        <dbReference type="ARBA" id="ARBA00023242"/>
    </source>
</evidence>
<dbReference type="Pfam" id="PF13359">
    <property type="entry name" value="DDE_Tnp_4"/>
    <property type="match status" value="1"/>
</dbReference>
<dbReference type="PANTHER" id="PTHR22930">
    <property type="match status" value="1"/>
</dbReference>
<dbReference type="Proteomes" id="UP000596660">
    <property type="component" value="Unplaced"/>
</dbReference>
<sequence>MTVPIEDRPRYRDRKGNLSTNVLATCDPNLRFTYVLLGWEGSASDLRVLRDAFRRPNGLKVPKNRYLLVDLGYSNAEGFLAPYKGTRYHLNLWRGNTPTNEKELFNLRHSSARNTIEMAFGLLKKRWSILRNSSFFPKNIQINEGNKGDGEFKSQAYQTVVDNVRKQLGILVTMDQVKNRIKVWKKHHSVINDIKTYTKFKWNDKKKVIVIPVQDLQARHVAVLLHIINRNVTAALLLLFC</sequence>
<reference evidence="10" key="2">
    <citation type="submission" date="2021-03" db="UniProtKB">
        <authorList>
            <consortium name="EnsemblPlants"/>
        </authorList>
    </citation>
    <scope>IDENTIFICATION</scope>
</reference>
<keyword evidence="11" id="KW-1185">Reference proteome</keyword>
<evidence type="ECO:0000313" key="11">
    <source>
        <dbReference type="Proteomes" id="UP000596660"/>
    </source>
</evidence>
<feature type="domain" description="DDE Tnp4" evidence="9">
    <location>
        <begin position="7"/>
        <end position="133"/>
    </location>
</feature>
<dbReference type="Gramene" id="AUR62041048-RA">
    <property type="protein sequence ID" value="AUR62041048-RA:cds"/>
    <property type="gene ID" value="AUR62041048"/>
</dbReference>
<evidence type="ECO:0000259" key="8">
    <source>
        <dbReference type="Pfam" id="PF12776"/>
    </source>
</evidence>
<evidence type="ECO:0000313" key="10">
    <source>
        <dbReference type="EnsemblPlants" id="AUR62041048-RA:cds"/>
    </source>
</evidence>
<proteinExistence type="inferred from homology"/>
<organism evidence="10 11">
    <name type="scientific">Chenopodium quinoa</name>
    <name type="common">Quinoa</name>
    <dbReference type="NCBI Taxonomy" id="63459"/>
    <lineage>
        <taxon>Eukaryota</taxon>
        <taxon>Viridiplantae</taxon>
        <taxon>Streptophyta</taxon>
        <taxon>Embryophyta</taxon>
        <taxon>Tracheophyta</taxon>
        <taxon>Spermatophyta</taxon>
        <taxon>Magnoliopsida</taxon>
        <taxon>eudicotyledons</taxon>
        <taxon>Gunneridae</taxon>
        <taxon>Pentapetalae</taxon>
        <taxon>Caryophyllales</taxon>
        <taxon>Chenopodiaceae</taxon>
        <taxon>Chenopodioideae</taxon>
        <taxon>Atripliceae</taxon>
        <taxon>Chenopodium</taxon>
    </lineage>
</organism>
<dbReference type="GO" id="GO:0016787">
    <property type="term" value="F:hydrolase activity"/>
    <property type="evidence" value="ECO:0007669"/>
    <property type="project" value="UniProtKB-KW"/>
</dbReference>
<dbReference type="GO" id="GO:0005634">
    <property type="term" value="C:nucleus"/>
    <property type="evidence" value="ECO:0007669"/>
    <property type="project" value="UniProtKB-SubCell"/>
</dbReference>
<dbReference type="Pfam" id="PF12776">
    <property type="entry name" value="Myb_DNA-bind_3"/>
    <property type="match status" value="1"/>
</dbReference>
<evidence type="ECO:0000256" key="6">
    <source>
        <dbReference type="ARBA" id="ARBA00022801"/>
    </source>
</evidence>
<dbReference type="InterPro" id="IPR027806">
    <property type="entry name" value="HARBI1_dom"/>
</dbReference>
<dbReference type="AlphaFoldDB" id="A0A803N625"/>
<dbReference type="InterPro" id="IPR045249">
    <property type="entry name" value="HARBI1-like"/>
</dbReference>
<dbReference type="EnsemblPlants" id="AUR62041048-RA">
    <property type="protein sequence ID" value="AUR62041048-RA:cds"/>
    <property type="gene ID" value="AUR62041048"/>
</dbReference>
<evidence type="ECO:0000256" key="3">
    <source>
        <dbReference type="ARBA" id="ARBA00006958"/>
    </source>
</evidence>
<evidence type="ECO:0000256" key="1">
    <source>
        <dbReference type="ARBA" id="ARBA00001968"/>
    </source>
</evidence>
<evidence type="ECO:0000256" key="5">
    <source>
        <dbReference type="ARBA" id="ARBA00022723"/>
    </source>
</evidence>
<keyword evidence="7" id="KW-0539">Nucleus</keyword>
<evidence type="ECO:0000256" key="4">
    <source>
        <dbReference type="ARBA" id="ARBA00022722"/>
    </source>
</evidence>
<keyword evidence="4" id="KW-0540">Nuclease</keyword>
<reference evidence="10" key="1">
    <citation type="journal article" date="2017" name="Nature">
        <title>The genome of Chenopodium quinoa.</title>
        <authorList>
            <person name="Jarvis D.E."/>
            <person name="Ho Y.S."/>
            <person name="Lightfoot D.J."/>
            <person name="Schmoeckel S.M."/>
            <person name="Li B."/>
            <person name="Borm T.J.A."/>
            <person name="Ohyanagi H."/>
            <person name="Mineta K."/>
            <person name="Michell C.T."/>
            <person name="Saber N."/>
            <person name="Kharbatia N.M."/>
            <person name="Rupper R.R."/>
            <person name="Sharp A.R."/>
            <person name="Dally N."/>
            <person name="Boughton B.A."/>
            <person name="Woo Y.H."/>
            <person name="Gao G."/>
            <person name="Schijlen E.G.W.M."/>
            <person name="Guo X."/>
            <person name="Momin A.A."/>
            <person name="Negrao S."/>
            <person name="Al-Babili S."/>
            <person name="Gehring C."/>
            <person name="Roessner U."/>
            <person name="Jung C."/>
            <person name="Murphy K."/>
            <person name="Arold S.T."/>
            <person name="Gojobori T."/>
            <person name="van der Linden C.G."/>
            <person name="van Loo E.N."/>
            <person name="Jellen E.N."/>
            <person name="Maughan P.J."/>
            <person name="Tester M."/>
        </authorList>
    </citation>
    <scope>NUCLEOTIDE SEQUENCE [LARGE SCALE GENOMIC DNA]</scope>
    <source>
        <strain evidence="10">cv. PI 614886</strain>
    </source>
</reference>
<comment type="similarity">
    <text evidence="3">Belongs to the HARBI1 family.</text>
</comment>
<dbReference type="GO" id="GO:0046872">
    <property type="term" value="F:metal ion binding"/>
    <property type="evidence" value="ECO:0007669"/>
    <property type="project" value="UniProtKB-KW"/>
</dbReference>
<keyword evidence="5" id="KW-0479">Metal-binding</keyword>
<comment type="subcellular location">
    <subcellularLocation>
        <location evidence="2">Nucleus</location>
    </subcellularLocation>
</comment>
<comment type="cofactor">
    <cofactor evidence="1">
        <name>a divalent metal cation</name>
        <dbReference type="ChEBI" id="CHEBI:60240"/>
    </cofactor>
</comment>
<evidence type="ECO:0000256" key="2">
    <source>
        <dbReference type="ARBA" id="ARBA00004123"/>
    </source>
</evidence>
<dbReference type="GO" id="GO:0004518">
    <property type="term" value="F:nuclease activity"/>
    <property type="evidence" value="ECO:0007669"/>
    <property type="project" value="UniProtKB-KW"/>
</dbReference>
<keyword evidence="6" id="KW-0378">Hydrolase</keyword>
<accession>A0A803N625</accession>
<name>A0A803N625_CHEQI</name>
<evidence type="ECO:0008006" key="12">
    <source>
        <dbReference type="Google" id="ProtNLM"/>
    </source>
</evidence>
<feature type="domain" description="Myb/SANT-like" evidence="8">
    <location>
        <begin position="141"/>
        <end position="210"/>
    </location>
</feature>
<evidence type="ECO:0000259" key="9">
    <source>
        <dbReference type="Pfam" id="PF13359"/>
    </source>
</evidence>
<dbReference type="PANTHER" id="PTHR22930:SF281">
    <property type="entry name" value="NUCLEASE"/>
    <property type="match status" value="1"/>
</dbReference>
<dbReference type="InterPro" id="IPR024752">
    <property type="entry name" value="Myb/SANT-like_dom"/>
</dbReference>